<feature type="region of interest" description="Disordered" evidence="1">
    <location>
        <begin position="267"/>
        <end position="288"/>
    </location>
</feature>
<evidence type="ECO:0000313" key="3">
    <source>
        <dbReference type="Proteomes" id="UP000005204"/>
    </source>
</evidence>
<evidence type="ECO:0000313" key="2">
    <source>
        <dbReference type="EnsemblMetazoa" id="XP_037868220.1"/>
    </source>
</evidence>
<organism evidence="2 3">
    <name type="scientific">Bombyx mori</name>
    <name type="common">Silk moth</name>
    <dbReference type="NCBI Taxonomy" id="7091"/>
    <lineage>
        <taxon>Eukaryota</taxon>
        <taxon>Metazoa</taxon>
        <taxon>Ecdysozoa</taxon>
        <taxon>Arthropoda</taxon>
        <taxon>Hexapoda</taxon>
        <taxon>Insecta</taxon>
        <taxon>Pterygota</taxon>
        <taxon>Neoptera</taxon>
        <taxon>Endopterygota</taxon>
        <taxon>Lepidoptera</taxon>
        <taxon>Glossata</taxon>
        <taxon>Ditrysia</taxon>
        <taxon>Bombycoidea</taxon>
        <taxon>Bombycidae</taxon>
        <taxon>Bombycinae</taxon>
        <taxon>Bombyx</taxon>
    </lineage>
</organism>
<dbReference type="GeneID" id="101738169"/>
<dbReference type="RefSeq" id="XP_037868220.1">
    <property type="nucleotide sequence ID" value="XM_038012292.2"/>
</dbReference>
<feature type="compositionally biased region" description="Basic residues" evidence="1">
    <location>
        <begin position="33"/>
        <end position="45"/>
    </location>
</feature>
<feature type="compositionally biased region" description="Low complexity" evidence="1">
    <location>
        <begin position="9"/>
        <end position="19"/>
    </location>
</feature>
<evidence type="ECO:0000256" key="1">
    <source>
        <dbReference type="SAM" id="MobiDB-lite"/>
    </source>
</evidence>
<dbReference type="AlphaFoldDB" id="A0A8R2LX80"/>
<keyword evidence="3" id="KW-1185">Reference proteome</keyword>
<feature type="region of interest" description="Disordered" evidence="1">
    <location>
        <begin position="1"/>
        <end position="53"/>
    </location>
</feature>
<proteinExistence type="predicted"/>
<name>A0A8R2LX80_BOMMO</name>
<reference evidence="2" key="2">
    <citation type="submission" date="2022-06" db="UniProtKB">
        <authorList>
            <consortium name="EnsemblMetazoa"/>
        </authorList>
    </citation>
    <scope>IDENTIFICATION</scope>
    <source>
        <strain evidence="2">p50T (Dazao)</strain>
    </source>
</reference>
<protein>
    <submittedName>
        <fullName evidence="2">Uncharacterized protein</fullName>
    </submittedName>
</protein>
<dbReference type="EnsemblMetazoa" id="XM_038012292.1">
    <property type="protein sequence ID" value="XP_037868220.1"/>
    <property type="gene ID" value="LOC101738169"/>
</dbReference>
<reference evidence="3" key="1">
    <citation type="journal article" date="2008" name="Insect Biochem. Mol. Biol.">
        <title>The genome of a lepidopteran model insect, the silkworm Bombyx mori.</title>
        <authorList>
            <consortium name="International Silkworm Genome Consortium"/>
        </authorList>
    </citation>
    <scope>NUCLEOTIDE SEQUENCE [LARGE SCALE GENOMIC DNA]</scope>
    <source>
        <strain evidence="3">p50T</strain>
    </source>
</reference>
<dbReference type="Proteomes" id="UP000005204">
    <property type="component" value="Unassembled WGS sequence"/>
</dbReference>
<accession>A0A8R2LX80</accession>
<sequence length="299" mass="33035">MESERSLRVRGGSARATGVRTGGGRSSVPIRGGSRKGRVRGRGRGCPRSSVEQRPSTSCAFNLIAIEDLPAGEPIEQALTERSKRSWNPRNYEPDGEDIPVILSSPAIPPSPAMYVECGGSGTSTPSSRYNYRFLYMAAVVLCRHINVCVDRFAQTKNMILRTEILFHRYVDRYETEICYLLHYGSDDDDSDDESQNDNDEIVPMIIPRAAGILMDTPDDEEIEIDTAAASKPLVTSSSPSIISAPTSPARDTGMKPSHFFEFDWGTFPDSPIPPTERRESFKENSGPTVTVSDLYEIF</sequence>